<keyword evidence="6 9" id="KW-0411">Iron-sulfur</keyword>
<keyword evidence="4 9" id="KW-0269">Exonuclease</keyword>
<accession>A0ABS0I6L7</accession>
<comment type="function">
    <text evidence="9">CRISPR (clustered regularly interspaced short palindromic repeat) is an adaptive immune system that provides protection against mobile genetic elements (viruses, transposable elements and conjugative plasmids). CRISPR clusters contain sequences complementary to antecedent mobile elements and target invading nucleic acids. CRISPR clusters are transcribed and processed into CRISPR RNA (crRNA).</text>
</comment>
<evidence type="ECO:0000256" key="4">
    <source>
        <dbReference type="ARBA" id="ARBA00022839"/>
    </source>
</evidence>
<evidence type="ECO:0000259" key="10">
    <source>
        <dbReference type="Pfam" id="PF01930"/>
    </source>
</evidence>
<proteinExistence type="inferred from homology"/>
<dbReference type="Pfam" id="PF01930">
    <property type="entry name" value="Cas_Cas4"/>
    <property type="match status" value="1"/>
</dbReference>
<organism evidence="11 12">
    <name type="scientific">Hymenobacter ruricola</name>
    <dbReference type="NCBI Taxonomy" id="2791023"/>
    <lineage>
        <taxon>Bacteria</taxon>
        <taxon>Pseudomonadati</taxon>
        <taxon>Bacteroidota</taxon>
        <taxon>Cytophagia</taxon>
        <taxon>Cytophagales</taxon>
        <taxon>Hymenobacteraceae</taxon>
        <taxon>Hymenobacter</taxon>
    </lineage>
</organism>
<keyword evidence="8 9" id="KW-0464">Manganese</keyword>
<dbReference type="EC" id="3.1.12.1" evidence="9"/>
<keyword evidence="12" id="KW-1185">Reference proteome</keyword>
<dbReference type="RefSeq" id="WP_196293643.1">
    <property type="nucleotide sequence ID" value="NZ_JADQDM010000006.1"/>
</dbReference>
<keyword evidence="7 9" id="KW-0051">Antiviral defense</keyword>
<protein>
    <recommendedName>
        <fullName evidence="9">CRISPR-associated exonuclease Cas4</fullName>
        <ecNumber evidence="9">3.1.12.1</ecNumber>
    </recommendedName>
</protein>
<comment type="cofactor">
    <cofactor evidence="9">
        <name>Mg(2+)</name>
        <dbReference type="ChEBI" id="CHEBI:18420"/>
    </cofactor>
    <cofactor evidence="9">
        <name>Mn(2+)</name>
        <dbReference type="ChEBI" id="CHEBI:29035"/>
    </cofactor>
    <text evidence="9">Mg(2+) or Mn(2+) required for ssDNA cleavage activity.</text>
</comment>
<evidence type="ECO:0000313" key="11">
    <source>
        <dbReference type="EMBL" id="MBF9222197.1"/>
    </source>
</evidence>
<comment type="cofactor">
    <cofactor evidence="9">
        <name>iron-sulfur cluster</name>
        <dbReference type="ChEBI" id="CHEBI:30408"/>
    </cofactor>
</comment>
<dbReference type="NCBIfam" id="TIGR00372">
    <property type="entry name" value="cas4"/>
    <property type="match status" value="1"/>
</dbReference>
<evidence type="ECO:0000256" key="3">
    <source>
        <dbReference type="ARBA" id="ARBA00022801"/>
    </source>
</evidence>
<evidence type="ECO:0000256" key="1">
    <source>
        <dbReference type="ARBA" id="ARBA00022722"/>
    </source>
</evidence>
<evidence type="ECO:0000256" key="7">
    <source>
        <dbReference type="ARBA" id="ARBA00023118"/>
    </source>
</evidence>
<dbReference type="EMBL" id="JADQDM010000006">
    <property type="protein sequence ID" value="MBF9222197.1"/>
    <property type="molecule type" value="Genomic_DNA"/>
</dbReference>
<sequence length="182" mass="21286">MRITGKHVNYYHICRRKLWLFHSGISFQQTHENVADGTLLHETAYPQRAKRYREIQIEGIKIDFYDPHDRVVHEIKRSNKMEQASIAQLQYYLLVLERHGVENPTGLLEYPKIRRTETVVLTEADRAAIAQWEAAIEQLVEQPTCPPTINKPFCKNCSYYDFCYVSEAGVELDLPPLSRDHL</sequence>
<evidence type="ECO:0000256" key="9">
    <source>
        <dbReference type="RuleBase" id="RU365022"/>
    </source>
</evidence>
<dbReference type="InterPro" id="IPR022765">
    <property type="entry name" value="Dna2/Cas4_DUF83"/>
</dbReference>
<comment type="similarity">
    <text evidence="9">Belongs to the CRISPR-associated exonuclease Cas4 family.</text>
</comment>
<evidence type="ECO:0000256" key="6">
    <source>
        <dbReference type="ARBA" id="ARBA00023014"/>
    </source>
</evidence>
<dbReference type="Proteomes" id="UP000618931">
    <property type="component" value="Unassembled WGS sequence"/>
</dbReference>
<comment type="caution">
    <text evidence="11">The sequence shown here is derived from an EMBL/GenBank/DDBJ whole genome shotgun (WGS) entry which is preliminary data.</text>
</comment>
<feature type="domain" description="DUF83" evidence="10">
    <location>
        <begin position="4"/>
        <end position="164"/>
    </location>
</feature>
<evidence type="ECO:0000256" key="5">
    <source>
        <dbReference type="ARBA" id="ARBA00023004"/>
    </source>
</evidence>
<dbReference type="Gene3D" id="3.90.320.10">
    <property type="match status" value="1"/>
</dbReference>
<dbReference type="PANTHER" id="PTHR37168">
    <property type="entry name" value="CRISPR-ASSOCIATED EXONUCLEASE CAS4"/>
    <property type="match status" value="1"/>
</dbReference>
<dbReference type="InterPro" id="IPR013343">
    <property type="entry name" value="CRISPR-assoc_prot_Cas4"/>
</dbReference>
<dbReference type="PANTHER" id="PTHR37168:SF1">
    <property type="entry name" value="CRISPR-ASSOCIATED EXONUCLEASE CAS4"/>
    <property type="match status" value="1"/>
</dbReference>
<evidence type="ECO:0000313" key="12">
    <source>
        <dbReference type="Proteomes" id="UP000618931"/>
    </source>
</evidence>
<name>A0ABS0I6L7_9BACT</name>
<evidence type="ECO:0000256" key="2">
    <source>
        <dbReference type="ARBA" id="ARBA00022723"/>
    </source>
</evidence>
<evidence type="ECO:0000256" key="8">
    <source>
        <dbReference type="ARBA" id="ARBA00023211"/>
    </source>
</evidence>
<reference evidence="11 12" key="1">
    <citation type="submission" date="2020-11" db="EMBL/GenBank/DDBJ databases">
        <authorList>
            <person name="Kim M.K."/>
        </authorList>
    </citation>
    <scope>NUCLEOTIDE SEQUENCE [LARGE SCALE GENOMIC DNA]</scope>
    <source>
        <strain evidence="11 12">BT662</strain>
    </source>
</reference>
<keyword evidence="1 9" id="KW-0540">Nuclease</keyword>
<keyword evidence="2 9" id="KW-0479">Metal-binding</keyword>
<gene>
    <name evidence="11" type="primary">cas4</name>
    <name evidence="11" type="ORF">I2H31_13900</name>
</gene>
<dbReference type="InterPro" id="IPR011604">
    <property type="entry name" value="PDDEXK-like_dom_sf"/>
</dbReference>
<keyword evidence="3 9" id="KW-0378">Hydrolase</keyword>
<keyword evidence="5 9" id="KW-0408">Iron</keyword>